<proteinExistence type="predicted"/>
<protein>
    <submittedName>
        <fullName evidence="1">IPT/TIG domain-containing protein</fullName>
    </submittedName>
</protein>
<evidence type="ECO:0000313" key="2">
    <source>
        <dbReference type="Proteomes" id="UP000356253"/>
    </source>
</evidence>
<reference evidence="1" key="1">
    <citation type="submission" date="2019-09" db="EMBL/GenBank/DDBJ databases">
        <authorList>
            <person name="Rodrigo-Torres L."/>
            <person name="Arahal R. D."/>
            <person name="Lucena T."/>
        </authorList>
    </citation>
    <scope>NUCLEOTIDE SEQUENCE</scope>
    <source>
        <strain evidence="1">ISS653</strain>
    </source>
</reference>
<keyword evidence="2" id="KW-1185">Reference proteome</keyword>
<organism evidence="1 2">
    <name type="scientific">Mesonia oceanica</name>
    <dbReference type="NCBI Taxonomy" id="2687242"/>
    <lineage>
        <taxon>Bacteria</taxon>
        <taxon>Pseudomonadati</taxon>
        <taxon>Bacteroidota</taxon>
        <taxon>Flavobacteriia</taxon>
        <taxon>Flavobacteriales</taxon>
        <taxon>Flavobacteriaceae</taxon>
        <taxon>Mesonia</taxon>
    </lineage>
</organism>
<sequence>MKNIKIILGLVFLTISSIGFISCEGDDSGPATVDGPPVINRVTLAINDSTTTVGLRENMYRIYGENLATTKEIYFNDTKSYFNPTLVTNTTILVSIPKETPYFDASDELKVVTSEGVAVIDFPIEQPAPEIDSFSPVAAGAGEIVTIVGSIFEGLESVRFGETEAVIVSSTSTEIQVEVPEGIVQSYIFVETLGGVTQSEQAFGFKFVIYDDALKEGWWVGGWDGSEDFENTEQVKRGDFSIKRIYNGGYSGFQIGNGGAPLPISDYSAVKVSIYGEQNVGNLRFSINALNEQELGVILQVEEGQWNDFEISLDDPALIGENELEVFSQIVIQELSGNSNVIIYIDDLGLI</sequence>
<accession>A0AC61Y976</accession>
<comment type="caution">
    <text evidence="1">The sequence shown here is derived from an EMBL/GenBank/DDBJ whole genome shotgun (WGS) entry which is preliminary data.</text>
</comment>
<dbReference type="EMBL" id="CABVMM010000008">
    <property type="protein sequence ID" value="VVV01052.1"/>
    <property type="molecule type" value="Genomic_DNA"/>
</dbReference>
<dbReference type="Proteomes" id="UP000356253">
    <property type="component" value="Unassembled WGS sequence"/>
</dbReference>
<evidence type="ECO:0000313" key="1">
    <source>
        <dbReference type="EMBL" id="VVV01052.1"/>
    </source>
</evidence>
<gene>
    <name evidence="1" type="ORF">FVB9532_02330</name>
</gene>
<name>A0AC61Y976_9FLAO</name>